<comment type="caution">
    <text evidence="4">The sequence shown here is derived from an EMBL/GenBank/DDBJ whole genome shotgun (WGS) entry which is preliminary data.</text>
</comment>
<gene>
    <name evidence="4" type="ORF">BST27_12875</name>
</gene>
<keyword evidence="5" id="KW-1185">Reference proteome</keyword>
<protein>
    <submittedName>
        <fullName evidence="4">Cyclase</fullName>
    </submittedName>
</protein>
<dbReference type="Proteomes" id="UP000192739">
    <property type="component" value="Unassembled WGS sequence"/>
</dbReference>
<sequence length="1064" mass="114778">MTDSRPRQTETASIDELLDRAVAAVNRGDRAAATDLAGQVLAADSANAEAEDLLAAPADPGEIRRLTIFFADLVDSTVLSTQVEPETYRLLVGRYRDQVLRAVNRYEGHIGSTKGDGLLAVFGHPVAHEDDVRRAVQAGLEITREVVKLSDQARRRLGIEIHVRVGVHRGLVYLDTAQDDVYGLAANLAARVSGLAAPDTVVVSEAVAALVGNNFELEPCAAVLVKGVADPIAHYRVVAERSSSPRSVHGPLVGRDGEVAHLEKSWAQAQDGTLSTPGVVFRGEPGIGKSRLAAAAAQLAGDLPLVELIGSPFHVDVGLRPVRTLLERRCSIGRNTDQAERLRLLDDEICRCGLEPPDSLPLLAPVLGIDAGYPRVAAEGQKLYDLITHAVQDYLAACLGRGAGLVIAEDVHWFDQATRALLGSLLGAADGRLLLVMTGRPGDWLPAEWPCTVFDLAPLTDQQTHDLIAALDPNLTADQRTAVAARCDGVPFYIEQVIRGLGESGVPETLYEPLFARLRASPKVVPVVEAAAVIGRHIDQGLLRSVVELSDHEIDEVISELEDALVIEPWTDGNWRFRHELLREVAAELAPPSVRRDLHAKVADAMIGNQVDADPDWQLAAGHFEHAERFRDAAMAYERAAAGARLRGALGEARSYLTRGLDQIDRAPAGPDRDHRELALRLERGRLAGATEGYQSPAAAVDYERCLQLAGSDLRDEELFATLAALAGYYVTRADLDRAVQVVESLRAGVRHGRQWFAPVIDAYLGMVALLRGEFRSATAYLEAAIAGLAAVDRDGAYLHEPGWYVANEPLTYAYAHLACARFMRGDLVGGERELERSARHSEQLGFPAGPYTVGYAAMLEIGMRIDAGQLDTAASLAAKVSELGERHGFAIWQLVGATCQAATGGMTALAADDQAALGGHITTMIALLDYFRTFEANSFRTSYDGVIGRLLIGAGQLDAARARLDIGLSLARDTGMRFYDAELLRLRSRTHEGRQRQLGVDAALKLARHQGATLFELRAALDDFEIRGESAVAAVGDALKRMPGGYAWPEVTRAKAVLGILDR</sequence>
<dbReference type="InterPro" id="IPR041664">
    <property type="entry name" value="AAA_16"/>
</dbReference>
<dbReference type="OrthoDB" id="5476461at2"/>
<dbReference type="PANTHER" id="PTHR16305">
    <property type="entry name" value="TESTICULAR SOLUBLE ADENYLYL CYCLASE"/>
    <property type="match status" value="1"/>
</dbReference>
<dbReference type="PROSITE" id="PS50125">
    <property type="entry name" value="GUANYLATE_CYCLASE_2"/>
    <property type="match status" value="1"/>
</dbReference>
<dbReference type="Gene3D" id="3.30.70.1230">
    <property type="entry name" value="Nucleotide cyclase"/>
    <property type="match status" value="1"/>
</dbReference>
<dbReference type="EMBL" id="MVHT01000030">
    <property type="protein sequence ID" value="ORB05520.1"/>
    <property type="molecule type" value="Genomic_DNA"/>
</dbReference>
<dbReference type="GO" id="GO:0035556">
    <property type="term" value="P:intracellular signal transduction"/>
    <property type="evidence" value="ECO:0007669"/>
    <property type="project" value="InterPro"/>
</dbReference>
<dbReference type="InterPro" id="IPR027417">
    <property type="entry name" value="P-loop_NTPase"/>
</dbReference>
<dbReference type="GO" id="GO:0004016">
    <property type="term" value="F:adenylate cyclase activity"/>
    <property type="evidence" value="ECO:0007669"/>
    <property type="project" value="TreeGrafter"/>
</dbReference>
<dbReference type="STRING" id="28445.BHQ20_18700"/>
<keyword evidence="1" id="KW-0547">Nucleotide-binding</keyword>
<dbReference type="Pfam" id="PF00211">
    <property type="entry name" value="Guanylate_cyc"/>
    <property type="match status" value="1"/>
</dbReference>
<dbReference type="SUPFAM" id="SSF52540">
    <property type="entry name" value="P-loop containing nucleoside triphosphate hydrolases"/>
    <property type="match status" value="1"/>
</dbReference>
<dbReference type="Pfam" id="PF13191">
    <property type="entry name" value="AAA_16"/>
    <property type="match status" value="1"/>
</dbReference>
<dbReference type="GO" id="GO:0005524">
    <property type="term" value="F:ATP binding"/>
    <property type="evidence" value="ECO:0007669"/>
    <property type="project" value="UniProtKB-KW"/>
</dbReference>
<proteinExistence type="predicted"/>
<evidence type="ECO:0000313" key="5">
    <source>
        <dbReference type="Proteomes" id="UP000192739"/>
    </source>
</evidence>
<dbReference type="CDD" id="cd07302">
    <property type="entry name" value="CHD"/>
    <property type="match status" value="1"/>
</dbReference>
<reference evidence="4 5" key="1">
    <citation type="submission" date="2017-02" db="EMBL/GenBank/DDBJ databases">
        <title>The new phylogeny of genus Mycobacterium.</title>
        <authorList>
            <person name="Tortoli E."/>
            <person name="Trovato A."/>
            <person name="Cirillo D.M."/>
        </authorList>
    </citation>
    <scope>NUCLEOTIDE SEQUENCE [LARGE SCALE GENOMIC DNA]</scope>
    <source>
        <strain evidence="4 5">DSM 44049</strain>
    </source>
</reference>
<organism evidence="4 5">
    <name type="scientific">Mycobacterium intermedium</name>
    <dbReference type="NCBI Taxonomy" id="28445"/>
    <lineage>
        <taxon>Bacteria</taxon>
        <taxon>Bacillati</taxon>
        <taxon>Actinomycetota</taxon>
        <taxon>Actinomycetes</taxon>
        <taxon>Mycobacteriales</taxon>
        <taxon>Mycobacteriaceae</taxon>
        <taxon>Mycobacterium</taxon>
        <taxon>Mycobacterium simiae complex</taxon>
    </lineage>
</organism>
<keyword evidence="2" id="KW-0067">ATP-binding</keyword>
<dbReference type="InterPro" id="IPR029787">
    <property type="entry name" value="Nucleotide_cyclase"/>
</dbReference>
<evidence type="ECO:0000256" key="2">
    <source>
        <dbReference type="ARBA" id="ARBA00022840"/>
    </source>
</evidence>
<evidence type="ECO:0000256" key="1">
    <source>
        <dbReference type="ARBA" id="ARBA00022741"/>
    </source>
</evidence>
<accession>A0A1E3SAE1</accession>
<dbReference type="GO" id="GO:0009190">
    <property type="term" value="P:cyclic nucleotide biosynthetic process"/>
    <property type="evidence" value="ECO:0007669"/>
    <property type="project" value="InterPro"/>
</dbReference>
<feature type="domain" description="Guanylate cyclase" evidence="3">
    <location>
        <begin position="67"/>
        <end position="193"/>
    </location>
</feature>
<dbReference type="SUPFAM" id="SSF55073">
    <property type="entry name" value="Nucleotide cyclase"/>
    <property type="match status" value="1"/>
</dbReference>
<evidence type="ECO:0000313" key="4">
    <source>
        <dbReference type="EMBL" id="ORB05520.1"/>
    </source>
</evidence>
<dbReference type="InterPro" id="IPR001054">
    <property type="entry name" value="A/G_cyclase"/>
</dbReference>
<evidence type="ECO:0000259" key="3">
    <source>
        <dbReference type="PROSITE" id="PS50125"/>
    </source>
</evidence>
<name>A0A1E3SAE1_MYCIE</name>
<dbReference type="SMART" id="SM00044">
    <property type="entry name" value="CYCc"/>
    <property type="match status" value="1"/>
</dbReference>
<dbReference type="AlphaFoldDB" id="A0A1E3SAE1"/>
<dbReference type="RefSeq" id="WP_069420654.1">
    <property type="nucleotide sequence ID" value="NZ_CBCRZH010000025.1"/>
</dbReference>
<dbReference type="GO" id="GO:0005737">
    <property type="term" value="C:cytoplasm"/>
    <property type="evidence" value="ECO:0007669"/>
    <property type="project" value="TreeGrafter"/>
</dbReference>
<dbReference type="PANTHER" id="PTHR16305:SF28">
    <property type="entry name" value="GUANYLATE CYCLASE DOMAIN-CONTAINING PROTEIN"/>
    <property type="match status" value="1"/>
</dbReference>